<dbReference type="Pfam" id="PF09010">
    <property type="entry name" value="AsiA"/>
    <property type="match status" value="1"/>
</dbReference>
<dbReference type="InterPro" id="IPR015100">
    <property type="entry name" value="AsiA"/>
</dbReference>
<dbReference type="Gene3D" id="1.10.1810.10">
    <property type="entry name" value="Anti-Sigma Factor A"/>
    <property type="match status" value="1"/>
</dbReference>
<dbReference type="SUPFAM" id="SSF69070">
    <property type="entry name" value="Anti-sigma factor AsiA"/>
    <property type="match status" value="1"/>
</dbReference>
<dbReference type="EMBL" id="GU396103">
    <property type="protein sequence ID" value="ADQ53038.1"/>
    <property type="molecule type" value="Genomic_DNA"/>
</dbReference>
<dbReference type="RefSeq" id="YP_009011748.1">
    <property type="nucleotide sequence ID" value="NC_023688.1"/>
</dbReference>
<accession>E5DQQ2</accession>
<reference evidence="1 2" key="1">
    <citation type="journal article" date="2010" name="Virol. J.">
        <title>Genomes of the T4-related bacteriophages as windows on microbial genome evolution.</title>
        <authorList>
            <person name="Petrov V.M."/>
            <person name="Ratnayaka S."/>
            <person name="Nolan J.M."/>
            <person name="Miller E.S."/>
            <person name="Karam J.D."/>
        </authorList>
    </citation>
    <scope>NUCLEOTIDE SEQUENCE [LARGE SCALE GENOMIC DNA]</scope>
</reference>
<dbReference type="OrthoDB" id="18496at10239"/>
<sequence length="99" mass="11372">MNAKLELIKDIIATVSLIIKLEVDGEILDSQQNLIDFLNEAGFRTVRGLEFTKMSFRQMIGRMTDKERNEVLKEFSAQEHYEMLNAMLGPRGDVDYNCA</sequence>
<gene>
    <name evidence="1" type="primary">asiA</name>
    <name evidence="1" type="ORF">PX29p321</name>
</gene>
<proteinExistence type="predicted"/>
<keyword evidence="2" id="KW-1185">Reference proteome</keyword>
<name>E5DQQ2_9CAUD</name>
<evidence type="ECO:0000313" key="1">
    <source>
        <dbReference type="EMBL" id="ADQ53038.1"/>
    </source>
</evidence>
<dbReference type="Proteomes" id="UP000008726">
    <property type="component" value="Segment"/>
</dbReference>
<organism evidence="1 2">
    <name type="scientific">Aeromonas phage PX29</name>
    <dbReference type="NCBI Taxonomy" id="926067"/>
    <lineage>
        <taxon>Viruses</taxon>
        <taxon>Duplodnaviria</taxon>
        <taxon>Heunggongvirae</taxon>
        <taxon>Uroviricota</taxon>
        <taxon>Caudoviricetes</taxon>
        <taxon>Pantevenvirales</taxon>
        <taxon>Straboviridae</taxon>
        <taxon>Angelvirus</taxon>
        <taxon>Angelvirus px29</taxon>
    </lineage>
</organism>
<dbReference type="GO" id="GO:0006355">
    <property type="term" value="P:regulation of DNA-templated transcription"/>
    <property type="evidence" value="ECO:0007669"/>
    <property type="project" value="InterPro"/>
</dbReference>
<dbReference type="GeneID" id="18560244"/>
<evidence type="ECO:0000313" key="2">
    <source>
        <dbReference type="Proteomes" id="UP000008726"/>
    </source>
</evidence>
<dbReference type="InterPro" id="IPR036486">
    <property type="entry name" value="AsiA_sf"/>
</dbReference>
<protein>
    <submittedName>
        <fullName evidence="1">AsiA anti-sigma 70 protein</fullName>
    </submittedName>
</protein>
<dbReference type="KEGG" id="vg:18560244"/>